<dbReference type="PRINTS" id="PR01415">
    <property type="entry name" value="ANKYRIN"/>
</dbReference>
<keyword evidence="2" id="KW-0040">ANK repeat</keyword>
<name>A0A1J5PU14_9ZZZZ</name>
<accession>A0A1J5PU14</accession>
<dbReference type="Pfam" id="PF12796">
    <property type="entry name" value="Ank_2"/>
    <property type="match status" value="2"/>
</dbReference>
<dbReference type="InterPro" id="IPR036770">
    <property type="entry name" value="Ankyrin_rpt-contain_sf"/>
</dbReference>
<dbReference type="PROSITE" id="PS50297">
    <property type="entry name" value="ANK_REP_REGION"/>
    <property type="match status" value="3"/>
</dbReference>
<protein>
    <submittedName>
        <fullName evidence="3">Ankyrin repeat protein</fullName>
    </submittedName>
</protein>
<dbReference type="PANTHER" id="PTHR24173">
    <property type="entry name" value="ANKYRIN REPEAT CONTAINING"/>
    <property type="match status" value="1"/>
</dbReference>
<dbReference type="AlphaFoldDB" id="A0A1J5PU14"/>
<reference evidence="3" key="1">
    <citation type="submission" date="2016-10" db="EMBL/GenBank/DDBJ databases">
        <title>Sequence of Gallionella enrichment culture.</title>
        <authorList>
            <person name="Poehlein A."/>
            <person name="Muehling M."/>
            <person name="Daniel R."/>
        </authorList>
    </citation>
    <scope>NUCLEOTIDE SEQUENCE</scope>
</reference>
<dbReference type="PROSITE" id="PS50088">
    <property type="entry name" value="ANK_REPEAT"/>
    <property type="match status" value="3"/>
</dbReference>
<evidence type="ECO:0000313" key="3">
    <source>
        <dbReference type="EMBL" id="OIQ74626.1"/>
    </source>
</evidence>
<dbReference type="EMBL" id="MLJW01002441">
    <property type="protein sequence ID" value="OIQ74626.1"/>
    <property type="molecule type" value="Genomic_DNA"/>
</dbReference>
<dbReference type="Gene3D" id="1.25.40.20">
    <property type="entry name" value="Ankyrin repeat-containing domain"/>
    <property type="match status" value="1"/>
</dbReference>
<dbReference type="SMART" id="SM00248">
    <property type="entry name" value="ANK"/>
    <property type="match status" value="6"/>
</dbReference>
<dbReference type="InterPro" id="IPR002110">
    <property type="entry name" value="Ankyrin_rpt"/>
</dbReference>
<gene>
    <name evidence="3" type="ORF">GALL_437170</name>
</gene>
<dbReference type="Pfam" id="PF13637">
    <property type="entry name" value="Ank_4"/>
    <property type="match status" value="1"/>
</dbReference>
<evidence type="ECO:0000256" key="1">
    <source>
        <dbReference type="ARBA" id="ARBA00022737"/>
    </source>
</evidence>
<dbReference type="SUPFAM" id="SSF48403">
    <property type="entry name" value="Ankyrin repeat"/>
    <property type="match status" value="1"/>
</dbReference>
<keyword evidence="1" id="KW-0677">Repeat</keyword>
<proteinExistence type="predicted"/>
<organism evidence="3">
    <name type="scientific">mine drainage metagenome</name>
    <dbReference type="NCBI Taxonomy" id="410659"/>
    <lineage>
        <taxon>unclassified sequences</taxon>
        <taxon>metagenomes</taxon>
        <taxon>ecological metagenomes</taxon>
    </lineage>
</organism>
<comment type="caution">
    <text evidence="3">The sequence shown here is derived from an EMBL/GenBank/DDBJ whole genome shotgun (WGS) entry which is preliminary data.</text>
</comment>
<sequence length="207" mass="22206">MASLPKLASAGSYTDFFRAVNIDDVGVVSSLLAQGFDPNAVDSKGNSALYLALRYQSLKVAKLLIDDPKTHLDQLNPFDENALMIASLQGDLAIVELMVEKGAEINKTGWTPLAYAASKGHTDVVKFLLDHSAYIDAAAPNGTTPLMMAAYFGYDDTVRELLDEGADPRLKNAMGFTAVDLAVQGQHMDIANLIARAIAKDRTGSGW</sequence>
<dbReference type="PANTHER" id="PTHR24173:SF74">
    <property type="entry name" value="ANKYRIN REPEAT DOMAIN-CONTAINING PROTEIN 16"/>
    <property type="match status" value="1"/>
</dbReference>
<evidence type="ECO:0000256" key="2">
    <source>
        <dbReference type="ARBA" id="ARBA00023043"/>
    </source>
</evidence>